<evidence type="ECO:0000259" key="9">
    <source>
        <dbReference type="PROSITE" id="PS50157"/>
    </source>
</evidence>
<reference evidence="11" key="1">
    <citation type="submission" date="2025-08" db="UniProtKB">
        <authorList>
            <consortium name="RefSeq"/>
        </authorList>
    </citation>
    <scope>IDENTIFICATION</scope>
    <source>
        <strain evidence="11">15085-1641.00</strain>
        <tissue evidence="11">Whole body</tissue>
    </source>
</reference>
<keyword evidence="3" id="KW-0677">Repeat</keyword>
<dbReference type="PANTHER" id="PTHR23226">
    <property type="entry name" value="ZINC FINGER AND SCAN DOMAIN-CONTAINING"/>
    <property type="match status" value="1"/>
</dbReference>
<evidence type="ECO:0000313" key="11">
    <source>
        <dbReference type="RefSeq" id="XP_023163369.2"/>
    </source>
</evidence>
<feature type="domain" description="C2H2-type" evidence="9">
    <location>
        <begin position="673"/>
        <end position="700"/>
    </location>
</feature>
<dbReference type="InterPro" id="IPR036236">
    <property type="entry name" value="Znf_C2H2_sf"/>
</dbReference>
<dbReference type="PROSITE" id="PS50157">
    <property type="entry name" value="ZINC_FINGER_C2H2_2"/>
    <property type="match status" value="4"/>
</dbReference>
<feature type="domain" description="C2H2-type" evidence="9">
    <location>
        <begin position="729"/>
        <end position="756"/>
    </location>
</feature>
<name>A0A6J1L9L7_DROHY</name>
<feature type="compositionally biased region" description="Polar residues" evidence="8">
    <location>
        <begin position="578"/>
        <end position="590"/>
    </location>
</feature>
<evidence type="ECO:0000313" key="10">
    <source>
        <dbReference type="Proteomes" id="UP000504633"/>
    </source>
</evidence>
<evidence type="ECO:0000256" key="8">
    <source>
        <dbReference type="SAM" id="MobiDB-lite"/>
    </source>
</evidence>
<organism evidence="10 11">
    <name type="scientific">Drosophila hydei</name>
    <name type="common">Fruit fly</name>
    <dbReference type="NCBI Taxonomy" id="7224"/>
    <lineage>
        <taxon>Eukaryota</taxon>
        <taxon>Metazoa</taxon>
        <taxon>Ecdysozoa</taxon>
        <taxon>Arthropoda</taxon>
        <taxon>Hexapoda</taxon>
        <taxon>Insecta</taxon>
        <taxon>Pterygota</taxon>
        <taxon>Neoptera</taxon>
        <taxon>Endopterygota</taxon>
        <taxon>Diptera</taxon>
        <taxon>Brachycera</taxon>
        <taxon>Muscomorpha</taxon>
        <taxon>Ephydroidea</taxon>
        <taxon>Drosophilidae</taxon>
        <taxon>Drosophila</taxon>
    </lineage>
</organism>
<evidence type="ECO:0000256" key="4">
    <source>
        <dbReference type="ARBA" id="ARBA00022771"/>
    </source>
</evidence>
<dbReference type="GO" id="GO:0005634">
    <property type="term" value="C:nucleus"/>
    <property type="evidence" value="ECO:0007669"/>
    <property type="project" value="UniProtKB-SubCell"/>
</dbReference>
<evidence type="ECO:0000256" key="2">
    <source>
        <dbReference type="ARBA" id="ARBA00022723"/>
    </source>
</evidence>
<accession>A0A6J1L9L7</accession>
<dbReference type="SUPFAM" id="SSF57667">
    <property type="entry name" value="beta-beta-alpha zinc fingers"/>
    <property type="match status" value="2"/>
</dbReference>
<keyword evidence="4 7" id="KW-0863">Zinc-finger</keyword>
<protein>
    <submittedName>
        <fullName evidence="11">Transcription factor Sp4</fullName>
    </submittedName>
</protein>
<dbReference type="FunFam" id="3.30.160.60:FF:003184">
    <property type="entry name" value="Uncharacterized protein, isoform E"/>
    <property type="match status" value="1"/>
</dbReference>
<dbReference type="AlphaFoldDB" id="A0A6J1L9L7"/>
<dbReference type="OMA" id="GCDKNFV"/>
<dbReference type="RefSeq" id="XP_023163369.2">
    <property type="nucleotide sequence ID" value="XM_023307601.2"/>
</dbReference>
<evidence type="ECO:0000256" key="5">
    <source>
        <dbReference type="ARBA" id="ARBA00022833"/>
    </source>
</evidence>
<dbReference type="FunFam" id="3.30.160.60:FF:000870">
    <property type="entry name" value="zinc finger protein 197 isoform X1"/>
    <property type="match status" value="1"/>
</dbReference>
<dbReference type="GeneID" id="111594346"/>
<gene>
    <name evidence="11" type="primary">LOC111594346</name>
</gene>
<dbReference type="SMART" id="SM00355">
    <property type="entry name" value="ZnF_C2H2"/>
    <property type="match status" value="9"/>
</dbReference>
<evidence type="ECO:0000256" key="6">
    <source>
        <dbReference type="ARBA" id="ARBA00023242"/>
    </source>
</evidence>
<feature type="region of interest" description="Disordered" evidence="8">
    <location>
        <begin position="257"/>
        <end position="278"/>
    </location>
</feature>
<comment type="subcellular location">
    <subcellularLocation>
        <location evidence="1">Nucleus</location>
    </subcellularLocation>
</comment>
<feature type="domain" description="C2H2-type" evidence="9">
    <location>
        <begin position="757"/>
        <end position="778"/>
    </location>
</feature>
<evidence type="ECO:0000256" key="7">
    <source>
        <dbReference type="PROSITE-ProRule" id="PRU00042"/>
    </source>
</evidence>
<feature type="region of interest" description="Disordered" evidence="8">
    <location>
        <begin position="574"/>
        <end position="596"/>
    </location>
</feature>
<dbReference type="Gene3D" id="3.30.160.60">
    <property type="entry name" value="Classic Zinc Finger"/>
    <property type="match status" value="4"/>
</dbReference>
<dbReference type="Proteomes" id="UP000504633">
    <property type="component" value="Unplaced"/>
</dbReference>
<keyword evidence="10" id="KW-1185">Reference proteome</keyword>
<evidence type="ECO:0000256" key="1">
    <source>
        <dbReference type="ARBA" id="ARBA00004123"/>
    </source>
</evidence>
<keyword evidence="6" id="KW-0539">Nucleus</keyword>
<evidence type="ECO:0000256" key="3">
    <source>
        <dbReference type="ARBA" id="ARBA00022737"/>
    </source>
</evidence>
<keyword evidence="2" id="KW-0479">Metal-binding</keyword>
<sequence length="840" mass="93046">MHEEIVIKKEELDIDDTKIKLELDEDAPELELPCAGSFLKIIEERPNMITVPVHDYKSEDELKFIESLSTLDQQQRLFVTSSCENDGALACNICTFRCENRLALASHQINHQLNRHFCCHGCGAWCNTLEEILEHEFRQHAGGINRSNCRICLLECSDATSLAKHISSHFFVRRFVCAICRRHFETRPGLQLHWQHSKELCGQVEYGDMHGNVGQLVAINRLDTNFDVQIKTEPLDTTEEQADQDMKLADVVIKTEPQTDEEKEELKSAQEASWTSGNSLAGQLRGKLRLPAIKKPFFVETASKVETPAIQFVPSNKRNLVQIAPSKPKLLTNILKTTNKSNLNQPKILQSAKNKPHIAGNILKVLPSNCMLFKLPPNTKIIKISPNPGSVNSNSCSTGSKIITLPSAISISSSSPPSNSQSVTTAPSAAVLQTGAAQKPVLNRNAYFNALSLFESLPESRKIITEFQNQIRSIEQTLPLPGSVLQTPKRNNKIVLLSQLNVLRMPPTKTSHAKVRQLRFTYPDHRFHWECPKCARCYEQYLAFCNHLTQVHGIAEAEFDQIEVEVKTYKKSTESKTLRATSSTGTTSAPVTDGPATEQKVTAAKAGCSVAAAAPAPGIVSPLAAPLNAASAAPAKVTVACATKASTACASPPTSAATAKSARLGPVARPAQYKCEDCAKCFTTVGALRIHKMIHTGELPHKCNYCEKRFRTPGQVRVHQRRHTGEKPFKCKVCSLDFTHRETLISHLSRHIGMKRYKCYGCDKNFVVVSGLRAHRRLRPDTCGKVKFTARAHGPRVRVIRGEVVFESHPEHNGYLRSEDPLNIMSEIKQASVANENESS</sequence>
<dbReference type="GO" id="GO:0008270">
    <property type="term" value="F:zinc ion binding"/>
    <property type="evidence" value="ECO:0007669"/>
    <property type="project" value="UniProtKB-KW"/>
</dbReference>
<dbReference type="OrthoDB" id="3437960at2759"/>
<feature type="domain" description="C2H2-type" evidence="9">
    <location>
        <begin position="701"/>
        <end position="728"/>
    </location>
</feature>
<dbReference type="PROSITE" id="PS00028">
    <property type="entry name" value="ZINC_FINGER_C2H2_1"/>
    <property type="match status" value="4"/>
</dbReference>
<keyword evidence="5" id="KW-0862">Zinc</keyword>
<dbReference type="Pfam" id="PF00096">
    <property type="entry name" value="zf-C2H2"/>
    <property type="match status" value="2"/>
</dbReference>
<dbReference type="KEGG" id="dhe:111594346"/>
<proteinExistence type="predicted"/>
<dbReference type="InterPro" id="IPR013087">
    <property type="entry name" value="Znf_C2H2_type"/>
</dbReference>